<feature type="transmembrane region" description="Helical" evidence="1">
    <location>
        <begin position="171"/>
        <end position="196"/>
    </location>
</feature>
<feature type="transmembrane region" description="Helical" evidence="1">
    <location>
        <begin position="96"/>
        <end position="119"/>
    </location>
</feature>
<reference evidence="2" key="1">
    <citation type="submission" date="2021-12" db="EMBL/GenBank/DDBJ databases">
        <title>Curvularia clavata genome.</title>
        <authorList>
            <person name="Cao Y."/>
        </authorList>
    </citation>
    <scope>NUCLEOTIDE SEQUENCE</scope>
    <source>
        <strain evidence="2">Yc1106</strain>
    </source>
</reference>
<keyword evidence="3" id="KW-1185">Reference proteome</keyword>
<keyword evidence="1" id="KW-1133">Transmembrane helix</keyword>
<feature type="transmembrane region" description="Helical" evidence="1">
    <location>
        <begin position="62"/>
        <end position="84"/>
    </location>
</feature>
<evidence type="ECO:0000256" key="1">
    <source>
        <dbReference type="SAM" id="Phobius"/>
    </source>
</evidence>
<dbReference type="AlphaFoldDB" id="A0A9Q8ZDT2"/>
<evidence type="ECO:0000313" key="3">
    <source>
        <dbReference type="Proteomes" id="UP001056012"/>
    </source>
</evidence>
<accession>A0A9Q8ZDT2</accession>
<feature type="transmembrane region" description="Helical" evidence="1">
    <location>
        <begin position="12"/>
        <end position="37"/>
    </location>
</feature>
<keyword evidence="1" id="KW-0472">Membrane</keyword>
<proteinExistence type="predicted"/>
<protein>
    <submittedName>
        <fullName evidence="2">Uncharacterized protein</fullName>
    </submittedName>
</protein>
<dbReference type="Proteomes" id="UP001056012">
    <property type="component" value="Chromosome 5"/>
</dbReference>
<dbReference type="EMBL" id="CP089278">
    <property type="protein sequence ID" value="USP80296.1"/>
    <property type="molecule type" value="Genomic_DNA"/>
</dbReference>
<evidence type="ECO:0000313" key="2">
    <source>
        <dbReference type="EMBL" id="USP80296.1"/>
    </source>
</evidence>
<organism evidence="2 3">
    <name type="scientific">Curvularia clavata</name>
    <dbReference type="NCBI Taxonomy" id="95742"/>
    <lineage>
        <taxon>Eukaryota</taxon>
        <taxon>Fungi</taxon>
        <taxon>Dikarya</taxon>
        <taxon>Ascomycota</taxon>
        <taxon>Pezizomycotina</taxon>
        <taxon>Dothideomycetes</taxon>
        <taxon>Pleosporomycetidae</taxon>
        <taxon>Pleosporales</taxon>
        <taxon>Pleosporineae</taxon>
        <taxon>Pleosporaceae</taxon>
        <taxon>Curvularia</taxon>
    </lineage>
</organism>
<dbReference type="VEuPathDB" id="FungiDB:yc1106_07570"/>
<keyword evidence="1" id="KW-0812">Transmembrane</keyword>
<sequence length="218" mass="23854">MKINPAPFHLAQAIITGIVVVLSIAILGTSAHTLHVFNKQHLSNPWWVPMWPQHFDVQGTKALIASSVVTLVLCGTFLIASFIPKLALRQKYTLRALLSLGTLLPTLLLTLITTVWAHVLNGNAPEVDTIQTWTCKMQSSRPLEQNLPEGIAMPAGMGNSDFKSLCQSSKFALWGTLVVFLLVGASMGVTIVTWIADKWAARQHRKEVEMGNIPANLP</sequence>
<dbReference type="OrthoDB" id="3890746at2759"/>
<name>A0A9Q8ZDT2_CURCL</name>
<gene>
    <name evidence="2" type="ORF">yc1106_07570</name>
</gene>